<dbReference type="PATRIC" id="fig|1492898.3.peg.3649"/>
<keyword evidence="11" id="KW-1185">Reference proteome</keyword>
<dbReference type="SUPFAM" id="SSF51338">
    <property type="entry name" value="Composite domain of metallo-dependent hydrolases"/>
    <property type="match status" value="1"/>
</dbReference>
<feature type="binding site" evidence="8">
    <location>
        <position position="129"/>
    </location>
    <ligand>
        <name>Zn(2+)</name>
        <dbReference type="ChEBI" id="CHEBI:29105"/>
    </ligand>
</feature>
<evidence type="ECO:0000256" key="6">
    <source>
        <dbReference type="PIRSR" id="PIRSR038994-1"/>
    </source>
</evidence>
<evidence type="ECO:0000256" key="4">
    <source>
        <dbReference type="ARBA" id="ARBA00023277"/>
    </source>
</evidence>
<dbReference type="AlphaFoldDB" id="A0A172TXT0"/>
<comment type="similarity">
    <text evidence="1 5">Belongs to the metallo-dependent hydrolases superfamily. NagA family.</text>
</comment>
<feature type="binding site" evidence="7">
    <location>
        <begin position="297"/>
        <end position="299"/>
    </location>
    <ligand>
        <name>substrate</name>
    </ligand>
</feature>
<reference evidence="10 11" key="2">
    <citation type="journal article" date="2016" name="Int. J. Syst. Evol. Microbiol.">
        <title>Flavisolibacter tropicus sp. nov., isolated from tropical soil.</title>
        <authorList>
            <person name="Lee J.J."/>
            <person name="Kang M.S."/>
            <person name="Kim G.S."/>
            <person name="Lee C.S."/>
            <person name="Lim S."/>
            <person name="Lee J."/>
            <person name="Roh S.H."/>
            <person name="Kang H."/>
            <person name="Ha J.M."/>
            <person name="Bae S."/>
            <person name="Jung H.Y."/>
            <person name="Kim M.K."/>
        </authorList>
    </citation>
    <scope>NUCLEOTIDE SEQUENCE [LARGE SCALE GENOMIC DNA]</scope>
    <source>
        <strain evidence="10 11">LCS9</strain>
    </source>
</reference>
<dbReference type="PANTHER" id="PTHR11113:SF14">
    <property type="entry name" value="N-ACETYLGLUCOSAMINE-6-PHOSPHATE DEACETYLASE"/>
    <property type="match status" value="1"/>
</dbReference>
<evidence type="ECO:0000256" key="8">
    <source>
        <dbReference type="PIRSR" id="PIRSR038994-3"/>
    </source>
</evidence>
<evidence type="ECO:0000313" key="11">
    <source>
        <dbReference type="Proteomes" id="UP000077177"/>
    </source>
</evidence>
<feature type="binding site" evidence="7">
    <location>
        <begin position="218"/>
        <end position="219"/>
    </location>
    <ligand>
        <name>substrate</name>
    </ligand>
</feature>
<dbReference type="KEGG" id="fla:SY85_16770"/>
<dbReference type="Pfam" id="PF01979">
    <property type="entry name" value="Amidohydro_1"/>
    <property type="match status" value="1"/>
</dbReference>
<reference evidence="11" key="1">
    <citation type="submission" date="2015-01" db="EMBL/GenBank/DDBJ databases">
        <title>Flavisolibacter sp./LCS9/ whole genome sequencing.</title>
        <authorList>
            <person name="Kim M.K."/>
            <person name="Srinivasan S."/>
            <person name="Lee J.-J."/>
        </authorList>
    </citation>
    <scope>NUCLEOTIDE SEQUENCE [LARGE SCALE GENOMIC DNA]</scope>
    <source>
        <strain evidence="11">LCS9</strain>
    </source>
</reference>
<proteinExistence type="inferred from homology"/>
<dbReference type="SUPFAM" id="SSF51556">
    <property type="entry name" value="Metallo-dependent hydrolases"/>
    <property type="match status" value="1"/>
</dbReference>
<comment type="cofactor">
    <cofactor evidence="8">
        <name>a divalent metal cation</name>
        <dbReference type="ChEBI" id="CHEBI:60240"/>
    </cofactor>
    <text evidence="8">Binds 1 divalent metal cation per subunit.</text>
</comment>
<dbReference type="InterPro" id="IPR032466">
    <property type="entry name" value="Metal_Hydrolase"/>
</dbReference>
<dbReference type="PIRSF" id="PIRSF038994">
    <property type="entry name" value="NagA"/>
    <property type="match status" value="1"/>
</dbReference>
<feature type="binding site" evidence="8">
    <location>
        <position position="194"/>
    </location>
    <ligand>
        <name>Zn(2+)</name>
        <dbReference type="ChEBI" id="CHEBI:29105"/>
    </ligand>
</feature>
<feature type="binding site" evidence="7">
    <location>
        <position position="226"/>
    </location>
    <ligand>
        <name>substrate</name>
    </ligand>
</feature>
<dbReference type="Proteomes" id="UP000077177">
    <property type="component" value="Chromosome"/>
</dbReference>
<evidence type="ECO:0000256" key="2">
    <source>
        <dbReference type="ARBA" id="ARBA00022723"/>
    </source>
</evidence>
<dbReference type="Gene3D" id="3.20.20.140">
    <property type="entry name" value="Metal-dependent hydrolases"/>
    <property type="match status" value="1"/>
</dbReference>
<name>A0A172TXT0_9BACT</name>
<protein>
    <submittedName>
        <fullName evidence="10">N-acetylglucosamine-6-phosphate deacetylase</fullName>
    </submittedName>
</protein>
<evidence type="ECO:0000259" key="9">
    <source>
        <dbReference type="Pfam" id="PF01979"/>
    </source>
</evidence>
<dbReference type="InterPro" id="IPR003764">
    <property type="entry name" value="GlcNAc_6-P_deAcase"/>
</dbReference>
<dbReference type="RefSeq" id="WP_066406037.1">
    <property type="nucleotide sequence ID" value="NZ_CP011390.1"/>
</dbReference>
<feature type="binding site" evidence="7">
    <location>
        <position position="250"/>
    </location>
    <ligand>
        <name>substrate</name>
    </ligand>
</feature>
<dbReference type="PANTHER" id="PTHR11113">
    <property type="entry name" value="N-ACETYLGLUCOSAMINE-6-PHOSPHATE DEACETYLASE"/>
    <property type="match status" value="1"/>
</dbReference>
<dbReference type="GO" id="GO:0046872">
    <property type="term" value="F:metal ion binding"/>
    <property type="evidence" value="ECO:0007669"/>
    <property type="project" value="UniProtKB-KW"/>
</dbReference>
<dbReference type="GO" id="GO:0008448">
    <property type="term" value="F:N-acetylglucosamine-6-phosphate deacetylase activity"/>
    <property type="evidence" value="ECO:0007669"/>
    <property type="project" value="InterPro"/>
</dbReference>
<organism evidence="10 11">
    <name type="scientific">Flavisolibacter tropicus</name>
    <dbReference type="NCBI Taxonomy" id="1492898"/>
    <lineage>
        <taxon>Bacteria</taxon>
        <taxon>Pseudomonadati</taxon>
        <taxon>Bacteroidota</taxon>
        <taxon>Chitinophagia</taxon>
        <taxon>Chitinophagales</taxon>
        <taxon>Chitinophagaceae</taxon>
        <taxon>Flavisolibacter</taxon>
    </lineage>
</organism>
<accession>A0A172TXT0</accession>
<keyword evidence="3 5" id="KW-0378">Hydrolase</keyword>
<feature type="binding site" evidence="7">
    <location>
        <position position="140"/>
    </location>
    <ligand>
        <name>substrate</name>
    </ligand>
</feature>
<sequence length="365" mass="39891">MAMQYYTADRVFTGEEWLENMVIQTIDGRIQSLLPADSVDPAAVQRFDHGSIIPAFLDIQLYGAHGRLLAVYPDPETLFETVDYCLKGGAVLCLPTVATNSKEVFFKCIDAVRAYWQEGGPGVWGLHLEGPWLNPVKRGAHVEAFIHPPTVEEVKEILEYGNGIVKMITLAPEVCSDEVIQLIQSYGITISAGHSNATFAQATAAFDKGVHAVTHLYNAMSALQHREPGLVGATFLHPQAKASIIPDGHHASFEAIRIAKQLMGDRLFTITDAVTETTEGYYQHEKVGDKYECNGTLSGSALTQHQSMLNLVNKVGIELGEAIRMCSLYPAQVIGADEIYGKIAPGYTAQFLVLNNDLTLSQVIL</sequence>
<dbReference type="STRING" id="1492898.SY85_16770"/>
<feature type="binding site" evidence="8">
    <location>
        <position position="215"/>
    </location>
    <ligand>
        <name>Zn(2+)</name>
        <dbReference type="ChEBI" id="CHEBI:29105"/>
    </ligand>
</feature>
<dbReference type="InterPro" id="IPR011059">
    <property type="entry name" value="Metal-dep_hydrolase_composite"/>
</dbReference>
<evidence type="ECO:0000313" key="10">
    <source>
        <dbReference type="EMBL" id="ANE51899.1"/>
    </source>
</evidence>
<evidence type="ECO:0000256" key="1">
    <source>
        <dbReference type="ARBA" id="ARBA00010716"/>
    </source>
</evidence>
<dbReference type="NCBIfam" id="TIGR00221">
    <property type="entry name" value="nagA"/>
    <property type="match status" value="1"/>
</dbReference>
<evidence type="ECO:0000256" key="3">
    <source>
        <dbReference type="ARBA" id="ARBA00022801"/>
    </source>
</evidence>
<dbReference type="InterPro" id="IPR006680">
    <property type="entry name" value="Amidohydro-rel"/>
</dbReference>
<keyword evidence="2 8" id="KW-0479">Metal-binding</keyword>
<feature type="active site" description="Proton donor/acceptor" evidence="6">
    <location>
        <position position="272"/>
    </location>
</feature>
<evidence type="ECO:0000256" key="5">
    <source>
        <dbReference type="PIRNR" id="PIRNR038994"/>
    </source>
</evidence>
<dbReference type="EMBL" id="CP011390">
    <property type="protein sequence ID" value="ANE51899.1"/>
    <property type="molecule type" value="Genomic_DNA"/>
</dbReference>
<dbReference type="GO" id="GO:0006046">
    <property type="term" value="P:N-acetylglucosamine catabolic process"/>
    <property type="evidence" value="ECO:0007669"/>
    <property type="project" value="TreeGrafter"/>
</dbReference>
<evidence type="ECO:0000256" key="7">
    <source>
        <dbReference type="PIRSR" id="PIRSR038994-2"/>
    </source>
</evidence>
<gene>
    <name evidence="10" type="ORF">SY85_16770</name>
</gene>
<feature type="domain" description="Amidohydrolase-related" evidence="9">
    <location>
        <begin position="86"/>
        <end position="355"/>
    </location>
</feature>
<keyword evidence="4 5" id="KW-0119">Carbohydrate metabolism</keyword>
<dbReference type="Gene3D" id="2.30.40.10">
    <property type="entry name" value="Urease, subunit C, domain 1"/>
    <property type="match status" value="1"/>
</dbReference>